<evidence type="ECO:0000313" key="2">
    <source>
        <dbReference type="Proteomes" id="UP000029385"/>
    </source>
</evidence>
<accession>A0A091AW45</accession>
<sequence>MTASALACAGLLAGCSHEPPEQKLRDTIAGMQAAAEARDADELFAPIAEDFGGPGGMDRESFRRFVTLVSLRNEKVGVQLGPMDVKLFGQDRATVRFTAATSGGSGWLPDSAQVYQVETGWRMQDGDWKLISATWDPSL</sequence>
<gene>
    <name evidence="1" type="ORF">N789_00420</name>
</gene>
<dbReference type="InterPro" id="IPR032710">
    <property type="entry name" value="NTF2-like_dom_sf"/>
</dbReference>
<name>A0A091AW45_9GAMM</name>
<organism evidence="1 2">
    <name type="scientific">Arenimonas oryziterrae DSM 21050 = YC6267</name>
    <dbReference type="NCBI Taxonomy" id="1121015"/>
    <lineage>
        <taxon>Bacteria</taxon>
        <taxon>Pseudomonadati</taxon>
        <taxon>Pseudomonadota</taxon>
        <taxon>Gammaproteobacteria</taxon>
        <taxon>Lysobacterales</taxon>
        <taxon>Lysobacteraceae</taxon>
        <taxon>Arenimonas</taxon>
    </lineage>
</organism>
<reference evidence="1 2" key="1">
    <citation type="submission" date="2013-09" db="EMBL/GenBank/DDBJ databases">
        <title>Genome sequencing of Arenimonas oryziterrae.</title>
        <authorList>
            <person name="Chen F."/>
            <person name="Wang G."/>
        </authorList>
    </citation>
    <scope>NUCLEOTIDE SEQUENCE [LARGE SCALE GENOMIC DNA]</scope>
    <source>
        <strain evidence="1 2">YC6267</strain>
    </source>
</reference>
<dbReference type="PATRIC" id="fig|1121015.4.peg.84"/>
<evidence type="ECO:0008006" key="3">
    <source>
        <dbReference type="Google" id="ProtNLM"/>
    </source>
</evidence>
<dbReference type="SUPFAM" id="SSF54427">
    <property type="entry name" value="NTF2-like"/>
    <property type="match status" value="1"/>
</dbReference>
<keyword evidence="2" id="KW-1185">Reference proteome</keyword>
<comment type="caution">
    <text evidence="1">The sequence shown here is derived from an EMBL/GenBank/DDBJ whole genome shotgun (WGS) entry which is preliminary data.</text>
</comment>
<dbReference type="Gene3D" id="3.10.450.50">
    <property type="match status" value="1"/>
</dbReference>
<dbReference type="eggNOG" id="ENOG5033N0U">
    <property type="taxonomic scope" value="Bacteria"/>
</dbReference>
<evidence type="ECO:0000313" key="1">
    <source>
        <dbReference type="EMBL" id="KFN44503.1"/>
    </source>
</evidence>
<dbReference type="Proteomes" id="UP000029385">
    <property type="component" value="Unassembled WGS sequence"/>
</dbReference>
<dbReference type="AlphaFoldDB" id="A0A091AW45"/>
<protein>
    <recommendedName>
        <fullName evidence="3">DUF4440 domain-containing protein</fullName>
    </recommendedName>
</protein>
<proteinExistence type="predicted"/>
<dbReference type="EMBL" id="AVCI01000001">
    <property type="protein sequence ID" value="KFN44503.1"/>
    <property type="molecule type" value="Genomic_DNA"/>
</dbReference>